<reference evidence="2" key="2">
    <citation type="submission" date="2020-09" db="EMBL/GenBank/DDBJ databases">
        <authorList>
            <person name="Sun Q."/>
            <person name="Zhou Y."/>
        </authorList>
    </citation>
    <scope>NUCLEOTIDE SEQUENCE</scope>
    <source>
        <strain evidence="2">CGMCC 1.15330</strain>
    </source>
</reference>
<protein>
    <submittedName>
        <fullName evidence="2">Uncharacterized protein</fullName>
    </submittedName>
</protein>
<sequence length="103" mass="11379">MPRDAGSLRAARIQFEQLRMEAEVNDTDSEYFQRRAEEEVERAMDATVPEVVAAHYALSELYLQRVNGASAPARGAEAVASRPSSGEEELDLEEGSKTIHSQV</sequence>
<reference evidence="2" key="1">
    <citation type="journal article" date="2014" name="Int. J. Syst. Evol. Microbiol.">
        <title>Complete genome sequence of Corynebacterium casei LMG S-19264T (=DSM 44701T), isolated from a smear-ripened cheese.</title>
        <authorList>
            <consortium name="US DOE Joint Genome Institute (JGI-PGF)"/>
            <person name="Walter F."/>
            <person name="Albersmeier A."/>
            <person name="Kalinowski J."/>
            <person name="Ruckert C."/>
        </authorList>
    </citation>
    <scope>NUCLEOTIDE SEQUENCE</scope>
    <source>
        <strain evidence="2">CGMCC 1.15330</strain>
    </source>
</reference>
<feature type="region of interest" description="Disordered" evidence="1">
    <location>
        <begin position="74"/>
        <end position="103"/>
    </location>
</feature>
<evidence type="ECO:0000313" key="3">
    <source>
        <dbReference type="Proteomes" id="UP000623067"/>
    </source>
</evidence>
<name>A0A916WX54_9SPHN</name>
<accession>A0A916WX54</accession>
<proteinExistence type="predicted"/>
<gene>
    <name evidence="2" type="ORF">GCM10011380_28530</name>
</gene>
<dbReference type="AlphaFoldDB" id="A0A916WX54"/>
<evidence type="ECO:0000313" key="2">
    <source>
        <dbReference type="EMBL" id="GGB37474.1"/>
    </source>
</evidence>
<dbReference type="Proteomes" id="UP000623067">
    <property type="component" value="Unassembled WGS sequence"/>
</dbReference>
<evidence type="ECO:0000256" key="1">
    <source>
        <dbReference type="SAM" id="MobiDB-lite"/>
    </source>
</evidence>
<dbReference type="EMBL" id="BMIH01000004">
    <property type="protein sequence ID" value="GGB37474.1"/>
    <property type="molecule type" value="Genomic_DNA"/>
</dbReference>
<organism evidence="2 3">
    <name type="scientific">Sphingomonas metalli</name>
    <dbReference type="NCBI Taxonomy" id="1779358"/>
    <lineage>
        <taxon>Bacteria</taxon>
        <taxon>Pseudomonadati</taxon>
        <taxon>Pseudomonadota</taxon>
        <taxon>Alphaproteobacteria</taxon>
        <taxon>Sphingomonadales</taxon>
        <taxon>Sphingomonadaceae</taxon>
        <taxon>Sphingomonas</taxon>
    </lineage>
</organism>
<comment type="caution">
    <text evidence="2">The sequence shown here is derived from an EMBL/GenBank/DDBJ whole genome shotgun (WGS) entry which is preliminary data.</text>
</comment>
<keyword evidence="3" id="KW-1185">Reference proteome</keyword>